<protein>
    <submittedName>
        <fullName evidence="2">Transporter</fullName>
    </submittedName>
</protein>
<feature type="chain" id="PRO_5046631572" evidence="1">
    <location>
        <begin position="23"/>
        <end position="267"/>
    </location>
</feature>
<evidence type="ECO:0000256" key="1">
    <source>
        <dbReference type="SAM" id="SignalP"/>
    </source>
</evidence>
<dbReference type="Proteomes" id="UP001404104">
    <property type="component" value="Unassembled WGS sequence"/>
</dbReference>
<evidence type="ECO:0000313" key="2">
    <source>
        <dbReference type="EMBL" id="MEN2785676.1"/>
    </source>
</evidence>
<dbReference type="Pfam" id="PF13557">
    <property type="entry name" value="Phenol_MetA_deg"/>
    <property type="match status" value="1"/>
</dbReference>
<comment type="caution">
    <text evidence="2">The sequence shown here is derived from an EMBL/GenBank/DDBJ whole genome shotgun (WGS) entry which is preliminary data.</text>
</comment>
<gene>
    <name evidence="2" type="ORF">ABC969_04490</name>
</gene>
<keyword evidence="3" id="KW-1185">Reference proteome</keyword>
<feature type="signal peptide" evidence="1">
    <location>
        <begin position="1"/>
        <end position="22"/>
    </location>
</feature>
<dbReference type="EMBL" id="JBDIMF010000001">
    <property type="protein sequence ID" value="MEN2785676.1"/>
    <property type="molecule type" value="Genomic_DNA"/>
</dbReference>
<reference evidence="2 3" key="1">
    <citation type="submission" date="2024-05" db="EMBL/GenBank/DDBJ databases">
        <authorList>
            <person name="Liu Q."/>
            <person name="Xin Y.-H."/>
        </authorList>
    </citation>
    <scope>NUCLEOTIDE SEQUENCE [LARGE SCALE GENOMIC DNA]</scope>
    <source>
        <strain evidence="2 3">CGMCC 1.15349</strain>
    </source>
</reference>
<keyword evidence="1" id="KW-0732">Signal</keyword>
<sequence length="267" mass="28172">MRTRLMRAVLLLPAAIAAPALAAAREYCPSRGGLGTTPCTMSPGKVSVETALIGWTRDDTSDGREDTILLGDTQARFGVTDRLELQAGWTPFGHVRTRDKGVGGVERRGGAGDAYFGFKASVAHPDGKGLSAAVSSFATLPVGHGAVGSGDWGAGLLVPVTYDLSDMVNLQFTPEIDAAVDEDGHGRHLAYSAVAGLELKLSENLSTSLELQMLRDRDPADKTRQALAGLSFGYRIGDDLQLDCGANAGLNHDTPDAELYLGVSRRF</sequence>
<name>A0ABU9XPC0_9SPHN</name>
<organism evidence="2 3">
    <name type="scientific">Sphingomonas qilianensis</name>
    <dbReference type="NCBI Taxonomy" id="1736690"/>
    <lineage>
        <taxon>Bacteria</taxon>
        <taxon>Pseudomonadati</taxon>
        <taxon>Pseudomonadota</taxon>
        <taxon>Alphaproteobacteria</taxon>
        <taxon>Sphingomonadales</taxon>
        <taxon>Sphingomonadaceae</taxon>
        <taxon>Sphingomonas</taxon>
    </lineage>
</organism>
<proteinExistence type="predicted"/>
<accession>A0ABU9XPC0</accession>
<dbReference type="InterPro" id="IPR025737">
    <property type="entry name" value="FApF"/>
</dbReference>
<dbReference type="InterPro" id="IPR011250">
    <property type="entry name" value="OMP/PagP_B-barrel"/>
</dbReference>
<dbReference type="RefSeq" id="WP_345863250.1">
    <property type="nucleotide sequence ID" value="NZ_JBDIMF010000001.1"/>
</dbReference>
<dbReference type="SUPFAM" id="SSF56925">
    <property type="entry name" value="OMPA-like"/>
    <property type="match status" value="1"/>
</dbReference>
<evidence type="ECO:0000313" key="3">
    <source>
        <dbReference type="Proteomes" id="UP001404104"/>
    </source>
</evidence>